<dbReference type="InterPro" id="IPR018946">
    <property type="entry name" value="PhoD-like_MPP"/>
</dbReference>
<dbReference type="SUPFAM" id="SSF56300">
    <property type="entry name" value="Metallo-dependent phosphatases"/>
    <property type="match status" value="1"/>
</dbReference>
<comment type="caution">
    <text evidence="3">The sequence shown here is derived from an EMBL/GenBank/DDBJ whole genome shotgun (WGS) entry which is preliminary data.</text>
</comment>
<sequence length="602" mass="67944">MTAKISRRELIQKSLFGFGALSLSVGFTGCNDSSDQETATLQVNFEHGVASGDPLQDRVILWTRLTPSDSSARLQVTWEIALDQQFKQIIKTDKVTTAAAQDFTVKVDAIGLKPNQSYFYRFSFGDKISPIGQTKTLPTSTSKVSFAVCSCSNYPAGYFYVYREMAKQDVDVVIHLGDYIYEYGADGYAAEDAAKLGRTLAADNDKEIIKLDDYRKRYALYRKDKDLQSLHHRHPFIVIWDDHELANDAWREGAENHTEETANAKNEGKFSERKLAALQAYFEWMPIRPVDNQHIKIYRQFNFGGLVNLMMLDTRIIARDEQLEYGKFINPMTGKLDAVAFQAALFNSTRTIMGETQREWLLGNKEKNIVGVIQSSNATWDVLGQQILMTKMFVPAELLQALAEITAGNPSLDTLNKMNAQITELVKLKLRLIQGDPTLTAQDKARVLTVAPYNLDAWDGYFAEREIVYGTLAQLKKKVVVLAGDTHNAWSSNLYSKDGVFVGVELATSSVSSPGLEKYLNIPLDQLQQFEFAFTTLIDELNYCNLNQRGYLIVQFDETQVQSQWIYVDSIKKPEYVIDKSRGYQLSLDNNLLPVKTGQQVA</sequence>
<evidence type="ECO:0000259" key="1">
    <source>
        <dbReference type="Pfam" id="PF09423"/>
    </source>
</evidence>
<dbReference type="PANTHER" id="PTHR43606:SF2">
    <property type="entry name" value="ALKALINE PHOSPHATASE FAMILY PROTEIN (AFU_ORTHOLOGUE AFUA_5G03860)"/>
    <property type="match status" value="1"/>
</dbReference>
<dbReference type="Pfam" id="PF09423">
    <property type="entry name" value="PhoD"/>
    <property type="match status" value="1"/>
</dbReference>
<name>A0ABN0JKM9_9GAMM</name>
<dbReference type="InterPro" id="IPR038607">
    <property type="entry name" value="PhoD-like_sf"/>
</dbReference>
<gene>
    <name evidence="3" type="ORF">F992_02695</name>
</gene>
<feature type="domain" description="Phospholipase D N-terminal" evidence="2">
    <location>
        <begin position="47"/>
        <end position="136"/>
    </location>
</feature>
<dbReference type="CDD" id="cd07389">
    <property type="entry name" value="MPP_PhoD"/>
    <property type="match status" value="1"/>
</dbReference>
<dbReference type="InterPro" id="IPR052900">
    <property type="entry name" value="Phospholipid_Metab_Enz"/>
</dbReference>
<dbReference type="Pfam" id="PF16655">
    <property type="entry name" value="PhoD_N"/>
    <property type="match status" value="1"/>
</dbReference>
<keyword evidence="4" id="KW-1185">Reference proteome</keyword>
<protein>
    <recommendedName>
        <fullName evidence="5">Alkaline phosphatase</fullName>
    </recommendedName>
</protein>
<dbReference type="InterPro" id="IPR029052">
    <property type="entry name" value="Metallo-depent_PP-like"/>
</dbReference>
<dbReference type="EMBL" id="APOJ01000029">
    <property type="protein sequence ID" value="ENU25836.1"/>
    <property type="molecule type" value="Genomic_DNA"/>
</dbReference>
<evidence type="ECO:0008006" key="5">
    <source>
        <dbReference type="Google" id="ProtNLM"/>
    </source>
</evidence>
<feature type="domain" description="PhoD-like phosphatase metallophosphatase" evidence="1">
    <location>
        <begin position="146"/>
        <end position="565"/>
    </location>
</feature>
<dbReference type="PANTHER" id="PTHR43606">
    <property type="entry name" value="PHOSPHATASE, PUTATIVE (AFU_ORTHOLOGUE AFUA_6G08710)-RELATED"/>
    <property type="match status" value="1"/>
</dbReference>
<reference evidence="4" key="1">
    <citation type="submission" date="2013-02" db="EMBL/GenBank/DDBJ databases">
        <title>The Genome Sequence of Acinetobacter sp. NIPH 236.</title>
        <authorList>
            <consortium name="The Broad Institute Genome Sequencing Platform"/>
            <consortium name="The Broad Institute Genome Sequencing Center for Infectious Disease"/>
            <person name="Cerqueira G."/>
            <person name="Feldgarden M."/>
            <person name="Courvalin P."/>
            <person name="Perichon B."/>
            <person name="Grillot-Courvalin C."/>
            <person name="Clermont D."/>
            <person name="Rocha E."/>
            <person name="Yoon E.-J."/>
            <person name="Nemec A."/>
            <person name="Walker B."/>
            <person name="Young S.K."/>
            <person name="Zeng Q."/>
            <person name="Gargeya S."/>
            <person name="Fitzgerald M."/>
            <person name="Haas B."/>
            <person name="Abouelleil A."/>
            <person name="Alvarado L."/>
            <person name="Arachchi H.M."/>
            <person name="Berlin A.M."/>
            <person name="Chapman S.B."/>
            <person name="Dewar J."/>
            <person name="Goldberg J."/>
            <person name="Griggs A."/>
            <person name="Gujja S."/>
            <person name="Hansen M."/>
            <person name="Howarth C."/>
            <person name="Imamovic A."/>
            <person name="Larimer J."/>
            <person name="McCowan C."/>
            <person name="Murphy C."/>
            <person name="Neiman D."/>
            <person name="Pearson M."/>
            <person name="Priest M."/>
            <person name="Roberts A."/>
            <person name="Saif S."/>
            <person name="Shea T."/>
            <person name="Sisk P."/>
            <person name="Sykes S."/>
            <person name="Wortman J."/>
            <person name="Nusbaum C."/>
            <person name="Birren B."/>
        </authorList>
    </citation>
    <scope>NUCLEOTIDE SEQUENCE [LARGE SCALE GENOMIC DNA]</scope>
    <source>
        <strain evidence="4">NIPH 236</strain>
    </source>
</reference>
<dbReference type="InterPro" id="IPR032093">
    <property type="entry name" value="PhoD_N"/>
</dbReference>
<dbReference type="RefSeq" id="WP_004663378.1">
    <property type="nucleotide sequence ID" value="NZ_BMDV01000001.1"/>
</dbReference>
<reference evidence="3 4" key="2">
    <citation type="journal article" date="2016" name="Int. J. Syst. Evol. Microbiol.">
        <title>Taxonomy of haemolytic and/or proteolytic strains of the genus Acinetobacter with the proposal of Acinetobacter courvalinii sp. nov. (genomic species 14 sensu Bouvet &amp; Jeanjean), Acinetobacter dispersus sp. nov. (genomic species 17), Acinetobacter modestus sp. nov., Acinetobacter proteolyticus sp. nov. and Acinetobacter vivianii sp. nov.</title>
        <authorList>
            <person name="Nemec A."/>
            <person name="Radolfova-Krizova L."/>
            <person name="Maixnerova M."/>
            <person name="Vrestiakova E."/>
            <person name="Jezek P."/>
            <person name="Sedo O."/>
        </authorList>
    </citation>
    <scope>NUCLEOTIDE SEQUENCE [LARGE SCALE GENOMIC DNA]</scope>
    <source>
        <strain evidence="3 4">NIPH 236</strain>
    </source>
</reference>
<evidence type="ECO:0000259" key="2">
    <source>
        <dbReference type="Pfam" id="PF16655"/>
    </source>
</evidence>
<evidence type="ECO:0000313" key="3">
    <source>
        <dbReference type="EMBL" id="ENU25836.1"/>
    </source>
</evidence>
<dbReference type="Gene3D" id="2.60.40.380">
    <property type="entry name" value="Purple acid phosphatase-like, N-terminal"/>
    <property type="match status" value="1"/>
</dbReference>
<evidence type="ECO:0000313" key="4">
    <source>
        <dbReference type="Proteomes" id="UP000013190"/>
    </source>
</evidence>
<dbReference type="PROSITE" id="PS51257">
    <property type="entry name" value="PROKAR_LIPOPROTEIN"/>
    <property type="match status" value="1"/>
</dbReference>
<dbReference type="Proteomes" id="UP000013190">
    <property type="component" value="Unassembled WGS sequence"/>
</dbReference>
<proteinExistence type="predicted"/>
<organism evidence="3 4">
    <name type="scientific">Acinetobacter modestus</name>
    <dbReference type="NCBI Taxonomy" id="1776740"/>
    <lineage>
        <taxon>Bacteria</taxon>
        <taxon>Pseudomonadati</taxon>
        <taxon>Pseudomonadota</taxon>
        <taxon>Gammaproteobacteria</taxon>
        <taxon>Moraxellales</taxon>
        <taxon>Moraxellaceae</taxon>
        <taxon>Acinetobacter</taxon>
    </lineage>
</organism>
<dbReference type="GeneID" id="92836050"/>
<accession>A0ABN0JKM9</accession>
<dbReference type="Gene3D" id="3.60.21.70">
    <property type="entry name" value="PhoD-like phosphatase"/>
    <property type="match status" value="1"/>
</dbReference>